<keyword evidence="3" id="KW-1003">Cell membrane</keyword>
<keyword evidence="7 8" id="KW-0472">Membrane</keyword>
<feature type="transmembrane region" description="Helical" evidence="8">
    <location>
        <begin position="501"/>
        <end position="521"/>
    </location>
</feature>
<proteinExistence type="inferred from homology"/>
<feature type="transmembrane region" description="Helical" evidence="8">
    <location>
        <begin position="79"/>
        <end position="101"/>
    </location>
</feature>
<evidence type="ECO:0000256" key="4">
    <source>
        <dbReference type="ARBA" id="ARBA00022519"/>
    </source>
</evidence>
<dbReference type="GO" id="GO:0055085">
    <property type="term" value="P:transmembrane transport"/>
    <property type="evidence" value="ECO:0007669"/>
    <property type="project" value="InterPro"/>
</dbReference>
<dbReference type="PROSITE" id="PS50928">
    <property type="entry name" value="ABC_TM1"/>
    <property type="match status" value="2"/>
</dbReference>
<dbReference type="GO" id="GO:0005886">
    <property type="term" value="C:plasma membrane"/>
    <property type="evidence" value="ECO:0007669"/>
    <property type="project" value="UniProtKB-SubCell"/>
</dbReference>
<keyword evidence="2 8" id="KW-0813">Transport</keyword>
<feature type="transmembrane region" description="Helical" evidence="8">
    <location>
        <begin position="213"/>
        <end position="245"/>
    </location>
</feature>
<keyword evidence="4" id="KW-0997">Cell inner membrane</keyword>
<evidence type="ECO:0000256" key="2">
    <source>
        <dbReference type="ARBA" id="ARBA00022448"/>
    </source>
</evidence>
<evidence type="ECO:0000256" key="8">
    <source>
        <dbReference type="RuleBase" id="RU363032"/>
    </source>
</evidence>
<gene>
    <name evidence="10" type="ORF">KEU06_12110</name>
</gene>
<dbReference type="Proteomes" id="UP000680348">
    <property type="component" value="Unassembled WGS sequence"/>
</dbReference>
<name>A0A942I9G9_9HYPH</name>
<accession>A0A942I9G9</accession>
<dbReference type="PANTHER" id="PTHR43357">
    <property type="entry name" value="INNER MEMBRANE ABC TRANSPORTER PERMEASE PROTEIN YDCV"/>
    <property type="match status" value="1"/>
</dbReference>
<dbReference type="AlphaFoldDB" id="A0A942I9G9"/>
<evidence type="ECO:0000313" key="11">
    <source>
        <dbReference type="Proteomes" id="UP000680348"/>
    </source>
</evidence>
<feature type="transmembrane region" description="Helical" evidence="8">
    <location>
        <begin position="541"/>
        <end position="564"/>
    </location>
</feature>
<feature type="transmembrane region" description="Helical" evidence="8">
    <location>
        <begin position="20"/>
        <end position="42"/>
    </location>
</feature>
<keyword evidence="11" id="KW-1185">Reference proteome</keyword>
<evidence type="ECO:0000256" key="6">
    <source>
        <dbReference type="ARBA" id="ARBA00022989"/>
    </source>
</evidence>
<comment type="caution">
    <text evidence="10">The sequence shown here is derived from an EMBL/GenBank/DDBJ whole genome shotgun (WGS) entry which is preliminary data.</text>
</comment>
<feature type="domain" description="ABC transmembrane type-1" evidence="9">
    <location>
        <begin position="75"/>
        <end position="283"/>
    </location>
</feature>
<evidence type="ECO:0000256" key="7">
    <source>
        <dbReference type="ARBA" id="ARBA00023136"/>
    </source>
</evidence>
<comment type="subcellular location">
    <subcellularLocation>
        <location evidence="1">Cell inner membrane</location>
        <topology evidence="1">Multi-pass membrane protein</topology>
    </subcellularLocation>
    <subcellularLocation>
        <location evidence="8">Cell membrane</location>
        <topology evidence="8">Multi-pass membrane protein</topology>
    </subcellularLocation>
</comment>
<feature type="domain" description="ABC transmembrane type-1" evidence="9">
    <location>
        <begin position="370"/>
        <end position="560"/>
    </location>
</feature>
<reference evidence="10" key="1">
    <citation type="submission" date="2021-04" db="EMBL/GenBank/DDBJ databases">
        <title>Pseudaminobacter soli sp. nov., isolated from paddy soil contaminated by heavy metals.</title>
        <authorList>
            <person name="Zhang K."/>
        </authorList>
    </citation>
    <scope>NUCLEOTIDE SEQUENCE</scope>
    <source>
        <strain evidence="10">19-2017</strain>
    </source>
</reference>
<keyword evidence="5 8" id="KW-0812">Transmembrane</keyword>
<feature type="transmembrane region" description="Helical" evidence="8">
    <location>
        <begin position="374"/>
        <end position="395"/>
    </location>
</feature>
<dbReference type="InterPro" id="IPR000515">
    <property type="entry name" value="MetI-like"/>
</dbReference>
<feature type="transmembrane region" description="Helical" evidence="8">
    <location>
        <begin position="113"/>
        <end position="135"/>
    </location>
</feature>
<evidence type="ECO:0000259" key="9">
    <source>
        <dbReference type="PROSITE" id="PS50928"/>
    </source>
</evidence>
<comment type="similarity">
    <text evidence="8">Belongs to the binding-protein-dependent transport system permease family.</text>
</comment>
<protein>
    <submittedName>
        <fullName evidence="10">Iron ABC transporter permease</fullName>
    </submittedName>
</protein>
<dbReference type="RefSeq" id="WP_188254908.1">
    <property type="nucleotide sequence ID" value="NZ_JABVCF010000005.1"/>
</dbReference>
<dbReference type="Pfam" id="PF00528">
    <property type="entry name" value="BPD_transp_1"/>
    <property type="match status" value="2"/>
</dbReference>
<dbReference type="CDD" id="cd06261">
    <property type="entry name" value="TM_PBP2"/>
    <property type="match status" value="2"/>
</dbReference>
<evidence type="ECO:0000256" key="3">
    <source>
        <dbReference type="ARBA" id="ARBA00022475"/>
    </source>
</evidence>
<sequence length="573" mass="61359">MMPAHDIRPVSTAAWLRGSLLWKALAVLTVALLLFLVANPILRIVITSFQDPADGSLVLENYAIAFGSVRSLRAFANSILYGVGVTALAIIVALPMAWAVSRTDMPCKGLVRGVVLGAFITPSYLGAVGWILLAGPNAGWLNQVWMGLTGSSSGIINIFSFSGLVFVTTLYSFPYIFVFASDSLDLLSSEMEDAANILGAGTLRTSLKVTLPLILPAISAGAIITFLDTIALFGTPAIIALPARINVMTLQLWQFFEFPVRVEAAAAYSIPLIAITCLLFGLQRLVLGRRGYVALTGKTSQRRLIVTGRWRWALLGYCLLICSLAVFLPFAALSQAAFSTAWGKGLSWTNFTLHNFAYVLFEHPSSAQTIANTFFYAASAATLAVALGLTIAYILNRKLVPFGGALAMLAMTPFVIPGIVLAVGFYIAYTSPPLSLYGTAAILVLAYTARFLPVAFANSVAALRSINPEMEEAVRILGGSRVTALTKVLGPLLKKSLAGSWILVLIPAMRELSTAIFLVSPNTRVLPVMLLDLSEDGNFEAMAALGVILLVTTVLIVAISYRLLGRDIILKRS</sequence>
<dbReference type="SUPFAM" id="SSF161098">
    <property type="entry name" value="MetI-like"/>
    <property type="match status" value="2"/>
</dbReference>
<feature type="transmembrane region" description="Helical" evidence="8">
    <location>
        <begin position="312"/>
        <end position="338"/>
    </location>
</feature>
<dbReference type="EMBL" id="JAGWCR010000005">
    <property type="protein sequence ID" value="MBS3649356.1"/>
    <property type="molecule type" value="Genomic_DNA"/>
</dbReference>
<feature type="transmembrane region" description="Helical" evidence="8">
    <location>
        <begin position="435"/>
        <end position="456"/>
    </location>
</feature>
<keyword evidence="6 8" id="KW-1133">Transmembrane helix</keyword>
<dbReference type="InterPro" id="IPR035906">
    <property type="entry name" value="MetI-like_sf"/>
</dbReference>
<feature type="transmembrane region" description="Helical" evidence="8">
    <location>
        <begin position="265"/>
        <end position="282"/>
    </location>
</feature>
<dbReference type="Gene3D" id="1.10.3720.10">
    <property type="entry name" value="MetI-like"/>
    <property type="match status" value="2"/>
</dbReference>
<feature type="transmembrane region" description="Helical" evidence="8">
    <location>
        <begin position="155"/>
        <end position="178"/>
    </location>
</feature>
<feature type="transmembrane region" description="Helical" evidence="8">
    <location>
        <begin position="407"/>
        <end position="429"/>
    </location>
</feature>
<evidence type="ECO:0000256" key="1">
    <source>
        <dbReference type="ARBA" id="ARBA00004429"/>
    </source>
</evidence>
<dbReference type="PANTHER" id="PTHR43357:SF4">
    <property type="entry name" value="INNER MEMBRANE ABC TRANSPORTER PERMEASE PROTEIN YDCV"/>
    <property type="match status" value="1"/>
</dbReference>
<organism evidence="10 11">
    <name type="scientific">Pseudaminobacter soli</name>
    <name type="common">ex Zhang et al. 2022</name>
    <dbReference type="NCBI Taxonomy" id="2831468"/>
    <lineage>
        <taxon>Bacteria</taxon>
        <taxon>Pseudomonadati</taxon>
        <taxon>Pseudomonadota</taxon>
        <taxon>Alphaproteobacteria</taxon>
        <taxon>Hyphomicrobiales</taxon>
        <taxon>Phyllobacteriaceae</taxon>
        <taxon>Pseudaminobacter</taxon>
    </lineage>
</organism>
<evidence type="ECO:0000256" key="5">
    <source>
        <dbReference type="ARBA" id="ARBA00022692"/>
    </source>
</evidence>
<evidence type="ECO:0000313" key="10">
    <source>
        <dbReference type="EMBL" id="MBS3649356.1"/>
    </source>
</evidence>